<reference evidence="2 3" key="1">
    <citation type="submission" date="2014-07" db="EMBL/GenBank/DDBJ databases">
        <title>Comparative genomic insights into amoeba endosymbionts belonging to the families of Holosporaceae and Candidatus Midichloriaceae within Rickettsiales.</title>
        <authorList>
            <person name="Wang Z."/>
            <person name="Wu M."/>
        </authorList>
    </citation>
    <scope>NUCLEOTIDE SEQUENCE [LARGE SCALE GENOMIC DNA]</scope>
    <source>
        <strain evidence="2">PRA3</strain>
    </source>
</reference>
<dbReference type="STRING" id="91604.ID47_07790"/>
<dbReference type="KEGG" id="paca:ID47_07790"/>
<gene>
    <name evidence="2" type="ORF">ID47_07790</name>
</gene>
<dbReference type="InterPro" id="IPR041780">
    <property type="entry name" value="MPP_PrpE-like"/>
</dbReference>
<dbReference type="PANTHER" id="PTHR42850:SF7">
    <property type="entry name" value="BIS(5'-NUCLEOSYL)-TETRAPHOSPHATASE PRPE [ASYMMETRICAL]"/>
    <property type="match status" value="1"/>
</dbReference>
<sequence>MSSNTPVNFDIIGDVHGCLDELIALLKKLGYSIDLEKGVISKAPPNRILVFVGDLVDRGPDSPGVLRLVREAVLQGKALCVCGNHDDKLKRKLQGKDVQITNGLEVTLDQLREASPEFLEQIISFIDQLPYYLVLDQGRLIICHAGIQKKYIGQYSPKIRAFCLYGRSLGTDEKGQPLRYNWAQDYEGEALVVYGHTVVEESVFLNNTLNLDTGCVFGGRLTALRYPERQIVSVPANRLYYPE</sequence>
<dbReference type="InterPro" id="IPR029052">
    <property type="entry name" value="Metallo-depent_PP-like"/>
</dbReference>
<organism evidence="2 3">
    <name type="scientific">Candidatus Odyssella acanthamoebae</name>
    <dbReference type="NCBI Taxonomy" id="91604"/>
    <lineage>
        <taxon>Bacteria</taxon>
        <taxon>Pseudomonadati</taxon>
        <taxon>Pseudomonadota</taxon>
        <taxon>Alphaproteobacteria</taxon>
        <taxon>Holosporales</taxon>
        <taxon>Candidatus Paracaedibacteraceae</taxon>
        <taxon>Candidatus Odyssella</taxon>
    </lineage>
</organism>
<dbReference type="InterPro" id="IPR004843">
    <property type="entry name" value="Calcineurin-like_PHP"/>
</dbReference>
<dbReference type="SUPFAM" id="SSF56300">
    <property type="entry name" value="Metallo-dependent phosphatases"/>
    <property type="match status" value="1"/>
</dbReference>
<protein>
    <submittedName>
        <fullName evidence="2">Protein phosphatase</fullName>
    </submittedName>
</protein>
<dbReference type="AlphaFoldDB" id="A0A077AW65"/>
<dbReference type="Pfam" id="PF00149">
    <property type="entry name" value="Metallophos"/>
    <property type="match status" value="1"/>
</dbReference>
<name>A0A077AW65_9PROT</name>
<evidence type="ECO:0000259" key="1">
    <source>
        <dbReference type="Pfam" id="PF00149"/>
    </source>
</evidence>
<evidence type="ECO:0000313" key="3">
    <source>
        <dbReference type="Proteomes" id="UP000028926"/>
    </source>
</evidence>
<dbReference type="GO" id="GO:0016791">
    <property type="term" value="F:phosphatase activity"/>
    <property type="evidence" value="ECO:0007669"/>
    <property type="project" value="TreeGrafter"/>
</dbReference>
<dbReference type="EMBL" id="CP008941">
    <property type="protein sequence ID" value="AIK96641.1"/>
    <property type="molecule type" value="Genomic_DNA"/>
</dbReference>
<dbReference type="Proteomes" id="UP000028926">
    <property type="component" value="Chromosome"/>
</dbReference>
<dbReference type="InterPro" id="IPR050126">
    <property type="entry name" value="Ap4A_hydrolase"/>
</dbReference>
<dbReference type="GO" id="GO:0005737">
    <property type="term" value="C:cytoplasm"/>
    <property type="evidence" value="ECO:0007669"/>
    <property type="project" value="TreeGrafter"/>
</dbReference>
<dbReference type="eggNOG" id="COG0639">
    <property type="taxonomic scope" value="Bacteria"/>
</dbReference>
<accession>A0A077AW65</accession>
<keyword evidence="3" id="KW-1185">Reference proteome</keyword>
<dbReference type="CDD" id="cd07423">
    <property type="entry name" value="MPP_Prp_like"/>
    <property type="match status" value="1"/>
</dbReference>
<dbReference type="HOGENOM" id="CLU_023125_3_0_5"/>
<feature type="domain" description="Calcineurin-like phosphoesterase" evidence="1">
    <location>
        <begin position="9"/>
        <end position="200"/>
    </location>
</feature>
<dbReference type="PANTHER" id="PTHR42850">
    <property type="entry name" value="METALLOPHOSPHOESTERASE"/>
    <property type="match status" value="1"/>
</dbReference>
<dbReference type="RefSeq" id="WP_038465224.1">
    <property type="nucleotide sequence ID" value="NZ_CP008941.1"/>
</dbReference>
<dbReference type="Gene3D" id="3.60.21.10">
    <property type="match status" value="1"/>
</dbReference>
<dbReference type="OrthoDB" id="9807890at2"/>
<proteinExistence type="predicted"/>
<evidence type="ECO:0000313" key="2">
    <source>
        <dbReference type="EMBL" id="AIK96641.1"/>
    </source>
</evidence>